<name>A0A934X354_9MICO</name>
<evidence type="ECO:0000256" key="4">
    <source>
        <dbReference type="ARBA" id="ARBA00023172"/>
    </source>
</evidence>
<comment type="caution">
    <text evidence="5">The sequence shown here is derived from an EMBL/GenBank/DDBJ whole genome shotgun (WGS) entry which is preliminary data.</text>
</comment>
<dbReference type="PANTHER" id="PTHR30563">
    <property type="entry name" value="DNA RECOMBINATION PROTEIN RMUC"/>
    <property type="match status" value="1"/>
</dbReference>
<dbReference type="GO" id="GO:0006310">
    <property type="term" value="P:DNA recombination"/>
    <property type="evidence" value="ECO:0007669"/>
    <property type="project" value="UniProtKB-KW"/>
</dbReference>
<proteinExistence type="inferred from homology"/>
<keyword evidence="3" id="KW-0175">Coiled coil</keyword>
<dbReference type="AlphaFoldDB" id="A0A934X354"/>
<comment type="similarity">
    <text evidence="2">Belongs to the RmuC family.</text>
</comment>
<evidence type="ECO:0000313" key="5">
    <source>
        <dbReference type="EMBL" id="MBK6299639.1"/>
    </source>
</evidence>
<evidence type="ECO:0000256" key="3">
    <source>
        <dbReference type="ARBA" id="ARBA00023054"/>
    </source>
</evidence>
<evidence type="ECO:0000256" key="1">
    <source>
        <dbReference type="ARBA" id="ARBA00003416"/>
    </source>
</evidence>
<accession>A0A934X354</accession>
<dbReference type="EMBL" id="JADIXZ010000001">
    <property type="protein sequence ID" value="MBK6299639.1"/>
    <property type="molecule type" value="Genomic_DNA"/>
</dbReference>
<sequence length="406" mass="43044">MEFRELVIGALVGGLLGWLALRSWYAARLASAVTERDVLRERVLDLEATVSAEAETAALVAPLALSLDRVAQQVHTLERDRGEQFARVAAELARVQSSTGELRDQTASLVGSLASANVRGAWGEVTLRRVLEVSGLLARCDFDEQWTGVTMSGAAVRPDVVVHLPGERHLAVDAKAPMTDFLAAQADGLTAAERAKLLRAHARSLRGHVDALASKGYWTAFEGSPEIVVCFVPGEALLAAALSADPQLHEHAMARSVVLASPATLLALLRSVALAWRQDALADGARELLTLGQDLYARLGAVGRHTEALGASLRKSVEAYNVFVGSMESRVLVTARRMHELGLASESVSVPSPEPVAVAPRPLTAAELLGALDADLERGGLTRPMLVDHADAVERRGPGSIETAAG</sequence>
<dbReference type="Proteomes" id="UP000718281">
    <property type="component" value="Unassembled WGS sequence"/>
</dbReference>
<reference evidence="5 6" key="1">
    <citation type="submission" date="2020-10" db="EMBL/GenBank/DDBJ databases">
        <title>Connecting structure to function with the recovery of over 1000 high-quality activated sludge metagenome-assembled genomes encoding full-length rRNA genes using long-read sequencing.</title>
        <authorList>
            <person name="Singleton C.M."/>
            <person name="Petriglieri F."/>
            <person name="Kristensen J.M."/>
            <person name="Kirkegaard R.H."/>
            <person name="Michaelsen T.Y."/>
            <person name="Andersen M.H."/>
            <person name="Karst S.M."/>
            <person name="Dueholm M.S."/>
            <person name="Nielsen P.H."/>
            <person name="Albertsen M."/>
        </authorList>
    </citation>
    <scope>NUCLEOTIDE SEQUENCE [LARGE SCALE GENOMIC DNA]</scope>
    <source>
        <strain evidence="5">AalE_18-Q3-R2-46_BAT3C.188</strain>
    </source>
</reference>
<evidence type="ECO:0000256" key="2">
    <source>
        <dbReference type="ARBA" id="ARBA00009840"/>
    </source>
</evidence>
<comment type="function">
    <text evidence="1">Involved in DNA recombination.</text>
</comment>
<dbReference type="Pfam" id="PF02646">
    <property type="entry name" value="RmuC"/>
    <property type="match status" value="1"/>
</dbReference>
<organism evidence="5 6">
    <name type="scientific">Candidatus Phosphoribacter hodrii</name>
    <dbReference type="NCBI Taxonomy" id="2953743"/>
    <lineage>
        <taxon>Bacteria</taxon>
        <taxon>Bacillati</taxon>
        <taxon>Actinomycetota</taxon>
        <taxon>Actinomycetes</taxon>
        <taxon>Micrococcales</taxon>
        <taxon>Dermatophilaceae</taxon>
        <taxon>Candidatus Phosphoribacter</taxon>
    </lineage>
</organism>
<gene>
    <name evidence="5" type="ORF">IPF40_00820</name>
</gene>
<protein>
    <submittedName>
        <fullName evidence="5">DNA recombination protein RmuC</fullName>
    </submittedName>
</protein>
<evidence type="ECO:0000313" key="6">
    <source>
        <dbReference type="Proteomes" id="UP000718281"/>
    </source>
</evidence>
<keyword evidence="4" id="KW-0233">DNA recombination</keyword>
<dbReference type="InterPro" id="IPR003798">
    <property type="entry name" value="DNA_recombination_RmuC"/>
</dbReference>
<dbReference type="PANTHER" id="PTHR30563:SF0">
    <property type="entry name" value="DNA RECOMBINATION PROTEIN RMUC"/>
    <property type="match status" value="1"/>
</dbReference>